<dbReference type="Proteomes" id="UP001497680">
    <property type="component" value="Unassembled WGS sequence"/>
</dbReference>
<reference evidence="1 2" key="1">
    <citation type="journal article" date="2022" name="New Phytol.">
        <title>Ecological generalism drives hyperdiversity of secondary metabolite gene clusters in xylarialean endophytes.</title>
        <authorList>
            <person name="Franco M.E.E."/>
            <person name="Wisecaver J.H."/>
            <person name="Arnold A.E."/>
            <person name="Ju Y.M."/>
            <person name="Slot J.C."/>
            <person name="Ahrendt S."/>
            <person name="Moore L.P."/>
            <person name="Eastman K.E."/>
            <person name="Scott K."/>
            <person name="Konkel Z."/>
            <person name="Mondo S.J."/>
            <person name="Kuo A."/>
            <person name="Hayes R.D."/>
            <person name="Haridas S."/>
            <person name="Andreopoulos B."/>
            <person name="Riley R."/>
            <person name="LaButti K."/>
            <person name="Pangilinan J."/>
            <person name="Lipzen A."/>
            <person name="Amirebrahimi M."/>
            <person name="Yan J."/>
            <person name="Adam C."/>
            <person name="Keymanesh K."/>
            <person name="Ng V."/>
            <person name="Louie K."/>
            <person name="Northen T."/>
            <person name="Drula E."/>
            <person name="Henrissat B."/>
            <person name="Hsieh H.M."/>
            <person name="Youens-Clark K."/>
            <person name="Lutzoni F."/>
            <person name="Miadlikowska J."/>
            <person name="Eastwood D.C."/>
            <person name="Hamelin R.C."/>
            <person name="Grigoriev I.V."/>
            <person name="U'Ren J.M."/>
        </authorList>
    </citation>
    <scope>NUCLEOTIDE SEQUENCE [LARGE SCALE GENOMIC DNA]</scope>
    <source>
        <strain evidence="1 2">ER1909</strain>
    </source>
</reference>
<accession>A0ACC0D2M8</accession>
<organism evidence="1 2">
    <name type="scientific">Hypoxylon rubiginosum</name>
    <dbReference type="NCBI Taxonomy" id="110542"/>
    <lineage>
        <taxon>Eukaryota</taxon>
        <taxon>Fungi</taxon>
        <taxon>Dikarya</taxon>
        <taxon>Ascomycota</taxon>
        <taxon>Pezizomycotina</taxon>
        <taxon>Sordariomycetes</taxon>
        <taxon>Xylariomycetidae</taxon>
        <taxon>Xylariales</taxon>
        <taxon>Hypoxylaceae</taxon>
        <taxon>Hypoxylon</taxon>
    </lineage>
</organism>
<proteinExistence type="predicted"/>
<sequence>MVNMEDFKLRPSLPPLVHPCGRIYYGTMTDVDLPMPAKDKLERMRTGPSLRDVMKVINQLGLHDTKATPRFRSLPSLPAITSLFRSLSSLLVSPCRLTTNSNLLIVSPRSQDQSTTASFLRKAKAIQQWSSLVAVADHCVFVEHQHSEDMPETYNRVAAIEGLESPARTPSPTSSICAMYDAEEMKGRKKIQRMFAAVKKRVALRCSAKTSLDRRSSCAPSATQTRCPSSDRTGMLV</sequence>
<evidence type="ECO:0000313" key="2">
    <source>
        <dbReference type="Proteomes" id="UP001497680"/>
    </source>
</evidence>
<dbReference type="EMBL" id="MU394312">
    <property type="protein sequence ID" value="KAI6086828.1"/>
    <property type="molecule type" value="Genomic_DNA"/>
</dbReference>
<comment type="caution">
    <text evidence="1">The sequence shown here is derived from an EMBL/GenBank/DDBJ whole genome shotgun (WGS) entry which is preliminary data.</text>
</comment>
<protein>
    <submittedName>
        <fullName evidence="1">Uncharacterized protein</fullName>
    </submittedName>
</protein>
<evidence type="ECO:0000313" key="1">
    <source>
        <dbReference type="EMBL" id="KAI6086828.1"/>
    </source>
</evidence>
<name>A0ACC0D2M8_9PEZI</name>
<gene>
    <name evidence="1" type="ORF">F4821DRAFT_259588</name>
</gene>
<keyword evidence="2" id="KW-1185">Reference proteome</keyword>